<name>A0ABX8F673_9PSED</name>
<feature type="domain" description="Dermonecrotic toxin N-terminal" evidence="2">
    <location>
        <begin position="425"/>
        <end position="604"/>
    </location>
</feature>
<evidence type="ECO:0000259" key="2">
    <source>
        <dbReference type="Pfam" id="PF20178"/>
    </source>
</evidence>
<accession>A0ABX8F673</accession>
<proteinExistence type="predicted"/>
<evidence type="ECO:0000313" key="4">
    <source>
        <dbReference type="Proteomes" id="UP000681155"/>
    </source>
</evidence>
<feature type="region of interest" description="Disordered" evidence="1">
    <location>
        <begin position="784"/>
        <end position="803"/>
    </location>
</feature>
<dbReference type="EMBL" id="CP075566">
    <property type="protein sequence ID" value="QVW27006.1"/>
    <property type="molecule type" value="Genomic_DNA"/>
</dbReference>
<dbReference type="Pfam" id="PF20178">
    <property type="entry name" value="ToxA_N"/>
    <property type="match status" value="1"/>
</dbReference>
<feature type="compositionally biased region" description="Polar residues" evidence="1">
    <location>
        <begin position="1244"/>
        <end position="1268"/>
    </location>
</feature>
<feature type="region of interest" description="Disordered" evidence="1">
    <location>
        <begin position="1229"/>
        <end position="1294"/>
    </location>
</feature>
<dbReference type="Proteomes" id="UP000681155">
    <property type="component" value="Chromosome"/>
</dbReference>
<reference evidence="3 4" key="1">
    <citation type="submission" date="2021-05" db="EMBL/GenBank/DDBJ databases">
        <title>Complete genome of the cytokinin-producing biocontrol strain Pseudomonas fluorescens G20-18.</title>
        <authorList>
            <person name="Nielsen T.K."/>
            <person name="Mekureyaw M.F."/>
            <person name="Hansen L.H."/>
            <person name="Nicolaisen M.H."/>
            <person name="Roitsch T.G."/>
            <person name="Hennessy R.C."/>
        </authorList>
    </citation>
    <scope>NUCLEOTIDE SEQUENCE [LARGE SCALE GENOMIC DNA]</scope>
    <source>
        <strain evidence="3 4">G20-18</strain>
    </source>
</reference>
<protein>
    <recommendedName>
        <fullName evidence="2">Dermonecrotic toxin N-terminal domain-containing protein</fullName>
    </recommendedName>
</protein>
<evidence type="ECO:0000313" key="3">
    <source>
        <dbReference type="EMBL" id="QVW27006.1"/>
    </source>
</evidence>
<sequence length="1521" mass="168195">MTESTAVVKPDDAPPLLKQSRLVGLTSEGPSLHQAASLLLQRELLERYPKLKIDPERAMITTPLHNEDDTFHFESLTHALIGQGFGKPAAAYLDGETFLTSTPRVDNPVHLAIDMDDVNALLNELAPFLFVAFQQCQLDFWNETPGTQPRWQALADSFKAAVDVESANGWDADECTLGRLVATGPDRQLRTVTDTDFNNVRACLLDIDRVDGAQTHHQVTAGAVVLTATHKDRELIVMYTIASGYESFSSMTQLGESLPERLGEDWNKDLTWRLIEPEGSIFEAVVWALVASQLDAIATLDPASKPAAESGSGQQRSTLGVQERQRFAQLDKAIPAWLQTGSVSDLQHYSRYIDALGRLRDGAENDVFKDDDLLLIKPYAQEQMRKAIVADNQSGVALLPLDALRITGTNSFESGGFTLPNPLDQTVETLAEFALQNSPPYEASLAFGDKREVPDWLTVDYLTAMAQQVNIGDSYPKLLKQTLIDDPVKAAHHKTRYTRELPLLLPLLALECKLRRRGNIDEHGYRYVRQLMDAIANKKPAAEHPVNIRPLAFIPRNRLSKKADTVTNMFIIGPRDSDQGPCLLYRPALDTPLQQFASLQNLMYALYQPGELRDSVLAWLDNEALGFEYAQYVFPTGIPSPWTLSQLAFEPIIHLDLAGPIDLANTPLSGDILATLYEANIRALTELAERQSVSNSERRWALLADSGWALFSVASNFFSGAAGAAVWVWQSIGEIQQAIDAHEKGDKLVEWKSTGDVLLVLGILLAQHVAARRNHSSLPVFEKPESLAEEEATPTEPIKPSVRFNSEPLTGDIPLGHLSSLAPGTLIPSDAGTRFTALIDSFEMPTPDLTKHSVSPVSHLYEVEGKTCAQVGARWFQVVAVEGEPTYIVDPVDPARTGLAVKYDEASGKWHWDLKLRLRGGGPTGRIAALRRAKEQNKDQAWVALQRFLAGEKQLQSEVTSALRALPTVPDETEFADKAPLYLDKAKALGNGYTEALEQLQAWHQAGGGGVFYQSQLMRMTVEQHRCLTSWLRVNMRTYVQTVQKLMPGDATDAPLSRSAQMDLATKGKALSDDMVTVLQTLHRSLDALSHARGMPGKIARDLEHLLPRSGRLDLLANEIGMSSELCLRERPEAEMGAARVAISTLTSIAANASHDLIPLTKGTVSSEDKAGRIDELTRLNDLYTHVDQLILELPATYPDQFDQSRLDHLRELVGEFHALARDRLVAELPESEEPPTSHLPQPGTATAQPTVKISKTRPRQPSGQKDQPVQEPDSVEEIPFIKLSSPRSTAPRAPLGDIDVIATAIELNLKIDDFNKSTAADAIRPGRIPADIRDMFDQQAAKLARAADDVDIAIATERAKGEEPPPVGTLGKELREGAARTRALGVAAYAGMLRKRKPREAYLQWLAKNDQVEIEKDPRGRIRTKGRKDYFQEYRILDKANKNNALWVAHFHYDNLKTPDDQCNVAHLKFADAYLLTLDAKTRQTMETFDAVDNVLRRLVDPAARDLFLKPQVPEQPVPV</sequence>
<evidence type="ECO:0000256" key="1">
    <source>
        <dbReference type="SAM" id="MobiDB-lite"/>
    </source>
</evidence>
<organism evidence="3 4">
    <name type="scientific">Pseudomonas hormoni</name>
    <dbReference type="NCBI Taxonomy" id="3093767"/>
    <lineage>
        <taxon>Bacteria</taxon>
        <taxon>Pseudomonadati</taxon>
        <taxon>Pseudomonadota</taxon>
        <taxon>Gammaproteobacteria</taxon>
        <taxon>Pseudomonadales</taxon>
        <taxon>Pseudomonadaceae</taxon>
        <taxon>Pseudomonas</taxon>
    </lineage>
</organism>
<dbReference type="InterPro" id="IPR046673">
    <property type="entry name" value="ToxA_N"/>
</dbReference>
<keyword evidence="4" id="KW-1185">Reference proteome</keyword>
<gene>
    <name evidence="3" type="ORF">KJF94_26205</name>
</gene>